<dbReference type="Pfam" id="PF11376">
    <property type="entry name" value="DUF3179"/>
    <property type="match status" value="1"/>
</dbReference>
<dbReference type="AlphaFoldDB" id="A0A382DFQ4"/>
<dbReference type="EMBL" id="UINC01039101">
    <property type="protein sequence ID" value="SVB37085.1"/>
    <property type="molecule type" value="Genomic_DNA"/>
</dbReference>
<feature type="non-terminal residue" evidence="1">
    <location>
        <position position="1"/>
    </location>
</feature>
<accession>A0A382DFQ4</accession>
<reference evidence="1" key="1">
    <citation type="submission" date="2018-05" db="EMBL/GenBank/DDBJ databases">
        <authorList>
            <person name="Lanie J.A."/>
            <person name="Ng W.-L."/>
            <person name="Kazmierczak K.M."/>
            <person name="Andrzejewski T.M."/>
            <person name="Davidsen T.M."/>
            <person name="Wayne K.J."/>
            <person name="Tettelin H."/>
            <person name="Glass J.I."/>
            <person name="Rusch D."/>
            <person name="Podicherti R."/>
            <person name="Tsui H.-C.T."/>
            <person name="Winkler M.E."/>
        </authorList>
    </citation>
    <scope>NUCLEOTIDE SEQUENCE</scope>
</reference>
<organism evidence="1">
    <name type="scientific">marine metagenome</name>
    <dbReference type="NCBI Taxonomy" id="408172"/>
    <lineage>
        <taxon>unclassified sequences</taxon>
        <taxon>metagenomes</taxon>
        <taxon>ecological metagenomes</taxon>
    </lineage>
</organism>
<sequence length="191" mass="20348">RLEPLPSATMPWANWKALHPETLLIMGVEGGLETLFTGASYGNGFGSGYQDRINSEQFAFPVDKDKLDGRFSAGEIVLTVEIGDAVTAFPLGDIDGRAINGKVGGEPVAVFTATGGLSVTAFSRTVDGQTLSFEYAGAGRFTDNETGTSWDFAGRGGDGPLAGNRLERVSTRRSFWFAVAISFPHIEIHTP</sequence>
<name>A0A382DFQ4_9ZZZZ</name>
<evidence type="ECO:0008006" key="2">
    <source>
        <dbReference type="Google" id="ProtNLM"/>
    </source>
</evidence>
<dbReference type="InterPro" id="IPR021516">
    <property type="entry name" value="DUF3179"/>
</dbReference>
<evidence type="ECO:0000313" key="1">
    <source>
        <dbReference type="EMBL" id="SVB37085.1"/>
    </source>
</evidence>
<proteinExistence type="predicted"/>
<gene>
    <name evidence="1" type="ORF">METZ01_LOCUS189939</name>
</gene>
<protein>
    <recommendedName>
        <fullName evidence="2">DUF3179 domain-containing protein</fullName>
    </recommendedName>
</protein>